<keyword evidence="1" id="KW-0472">Membrane</keyword>
<sequence length="648" mass="74334">MPSKTSWFSKEIAFQNLRTVGWVGFVYLAGLLFAVPLKIIMLATDDNQYFVRFENLFSFNADLQWFLTCVIPVLLSIFLFRYLQVKNASDLIHSLPIKRTRIFNQYLIMGILMLIIPVVLTGITLLILHSVMDVTDYYSLKDVLYWLLDTIITDLLIFMSGVLVAMITGLSAVQGGLTYVLLLFPAGIGVLISYNLKFLLTGFPYDYFTDKSFDKISPISQALNFPNMKSPMSVIEIIIYLILAVVFYFGSIMIYKKRKLEAVSQAIAFSQLRPVFKYSMTFCFMLLGGFYFGGFQGGFFWIIFGYIIGSLIGYLIAEMILHKTWRVLTRLKGYVIYAVIFAVVFGLFQFDITGYEKRVPKVANIESVYLNNHPRGKKFFEEPQNIELVRNLHEKIIGSQGTAGKTSKYGDPLFFVYKLKNGDKVMREYRLQDKDRYIAYLKPLYESNEYKQAHYKLLSVNVDMVDKITISTNGRVTRSVSFVDPKDIIAAISNLKDDIENETYEDMTFEHGADSNVEILLKNDKRMHLDFKPSYSNLKKWLKAKGQLKNAVVNANDISSAIVIRKNNHSSYKTSLTNKAWIKKMLNKGQALKVTNKDKIEMCLDNFSWGSVKSRYDVVFNYKNGNMDSGIFDGKHTPAFVEQYFNGK</sequence>
<dbReference type="AlphaFoldDB" id="A0A4R2P5C4"/>
<feature type="transmembrane region" description="Helical" evidence="1">
    <location>
        <begin position="237"/>
        <end position="255"/>
    </location>
</feature>
<feature type="transmembrane region" description="Helical" evidence="1">
    <location>
        <begin position="143"/>
        <end position="165"/>
    </location>
</feature>
<feature type="domain" description="DUF6449" evidence="2">
    <location>
        <begin position="417"/>
        <end position="473"/>
    </location>
</feature>
<evidence type="ECO:0000313" key="3">
    <source>
        <dbReference type="EMBL" id="TCP29161.1"/>
    </source>
</evidence>
<name>A0A4R2P5C4_9BACL</name>
<dbReference type="Pfam" id="PF20047">
    <property type="entry name" value="DUF6449"/>
    <property type="match status" value="1"/>
</dbReference>
<dbReference type="InterPro" id="IPR053046">
    <property type="entry name" value="ABC-5_transporter"/>
</dbReference>
<dbReference type="PANTHER" id="PTHR39177:SF1">
    <property type="entry name" value="ABC TRANSPORTER PERMEASE YTRC-RELATED"/>
    <property type="match status" value="1"/>
</dbReference>
<feature type="transmembrane region" description="Helical" evidence="1">
    <location>
        <begin position="106"/>
        <end position="131"/>
    </location>
</feature>
<evidence type="ECO:0000259" key="2">
    <source>
        <dbReference type="Pfam" id="PF20047"/>
    </source>
</evidence>
<feature type="transmembrane region" description="Helical" evidence="1">
    <location>
        <begin position="299"/>
        <end position="321"/>
    </location>
</feature>
<dbReference type="PANTHER" id="PTHR39177">
    <property type="entry name" value="ABC TRANSPORTER PERMEASE YTRC-RELATED"/>
    <property type="match status" value="1"/>
</dbReference>
<dbReference type="Proteomes" id="UP000295416">
    <property type="component" value="Unassembled WGS sequence"/>
</dbReference>
<feature type="transmembrane region" description="Helical" evidence="1">
    <location>
        <begin position="177"/>
        <end position="196"/>
    </location>
</feature>
<organism evidence="3 4">
    <name type="scientific">Scopulibacillus darangshiensis</name>
    <dbReference type="NCBI Taxonomy" id="442528"/>
    <lineage>
        <taxon>Bacteria</taxon>
        <taxon>Bacillati</taxon>
        <taxon>Bacillota</taxon>
        <taxon>Bacilli</taxon>
        <taxon>Bacillales</taxon>
        <taxon>Sporolactobacillaceae</taxon>
        <taxon>Scopulibacillus</taxon>
    </lineage>
</organism>
<gene>
    <name evidence="3" type="ORF">EV207_11286</name>
</gene>
<feature type="transmembrane region" description="Helical" evidence="1">
    <location>
        <begin position="275"/>
        <end position="293"/>
    </location>
</feature>
<reference evidence="3 4" key="1">
    <citation type="submission" date="2019-03" db="EMBL/GenBank/DDBJ databases">
        <title>Genomic Encyclopedia of Type Strains, Phase IV (KMG-IV): sequencing the most valuable type-strain genomes for metagenomic binning, comparative biology and taxonomic classification.</title>
        <authorList>
            <person name="Goeker M."/>
        </authorList>
    </citation>
    <scope>NUCLEOTIDE SEQUENCE [LARGE SCALE GENOMIC DNA]</scope>
    <source>
        <strain evidence="3 4">DSM 19377</strain>
    </source>
</reference>
<protein>
    <submittedName>
        <fullName evidence="3">ABC-2 type transport system permease protein</fullName>
    </submittedName>
</protein>
<keyword evidence="1" id="KW-0812">Transmembrane</keyword>
<comment type="caution">
    <text evidence="3">The sequence shown here is derived from an EMBL/GenBank/DDBJ whole genome shotgun (WGS) entry which is preliminary data.</text>
</comment>
<evidence type="ECO:0000313" key="4">
    <source>
        <dbReference type="Proteomes" id="UP000295416"/>
    </source>
</evidence>
<feature type="transmembrane region" description="Helical" evidence="1">
    <location>
        <begin position="333"/>
        <end position="350"/>
    </location>
</feature>
<dbReference type="RefSeq" id="WP_132746050.1">
    <property type="nucleotide sequence ID" value="NZ_SLXK01000012.1"/>
</dbReference>
<evidence type="ECO:0000256" key="1">
    <source>
        <dbReference type="SAM" id="Phobius"/>
    </source>
</evidence>
<proteinExistence type="predicted"/>
<feature type="transmembrane region" description="Helical" evidence="1">
    <location>
        <begin position="20"/>
        <end position="43"/>
    </location>
</feature>
<keyword evidence="4" id="KW-1185">Reference proteome</keyword>
<dbReference type="InterPro" id="IPR045611">
    <property type="entry name" value="DUF6449"/>
</dbReference>
<dbReference type="OrthoDB" id="1706490at2"/>
<keyword evidence="1" id="KW-1133">Transmembrane helix</keyword>
<feature type="transmembrane region" description="Helical" evidence="1">
    <location>
        <begin position="63"/>
        <end position="85"/>
    </location>
</feature>
<dbReference type="EMBL" id="SLXK01000012">
    <property type="protein sequence ID" value="TCP29161.1"/>
    <property type="molecule type" value="Genomic_DNA"/>
</dbReference>
<accession>A0A4R2P5C4</accession>